<dbReference type="EMBL" id="SRPS01000114">
    <property type="protein sequence ID" value="KAG5967819.1"/>
    <property type="molecule type" value="Genomic_DNA"/>
</dbReference>
<feature type="region of interest" description="Disordered" evidence="1">
    <location>
        <begin position="80"/>
        <end position="101"/>
    </location>
</feature>
<name>A0A9P7MRQ3_9HYPO</name>
<evidence type="ECO:0000256" key="1">
    <source>
        <dbReference type="SAM" id="MobiDB-lite"/>
    </source>
</evidence>
<evidence type="ECO:0000313" key="3">
    <source>
        <dbReference type="Proteomes" id="UP000784919"/>
    </source>
</evidence>
<reference evidence="2" key="1">
    <citation type="journal article" date="2020" name="bioRxiv">
        <title>Whole genome comparisons of ergot fungi reveals the divergence and evolution of species within the genus Claviceps are the result of varying mechanisms driving genome evolution and host range expansion.</title>
        <authorList>
            <person name="Wyka S.A."/>
            <person name="Mondo S.J."/>
            <person name="Liu M."/>
            <person name="Dettman J."/>
            <person name="Nalam V."/>
            <person name="Broders K.D."/>
        </authorList>
    </citation>
    <scope>NUCLEOTIDE SEQUENCE</scope>
    <source>
        <strain evidence="2">CCC 1102</strain>
    </source>
</reference>
<organism evidence="2 3">
    <name type="scientific">Claviceps arundinis</name>
    <dbReference type="NCBI Taxonomy" id="1623583"/>
    <lineage>
        <taxon>Eukaryota</taxon>
        <taxon>Fungi</taxon>
        <taxon>Dikarya</taxon>
        <taxon>Ascomycota</taxon>
        <taxon>Pezizomycotina</taxon>
        <taxon>Sordariomycetes</taxon>
        <taxon>Hypocreomycetidae</taxon>
        <taxon>Hypocreales</taxon>
        <taxon>Clavicipitaceae</taxon>
        <taxon>Claviceps</taxon>
    </lineage>
</organism>
<sequence>MSPLRPELITHRPSHLFEQRCLIGSEHFIHNRPIVPQKSHQFSIPQAYDQMKHMRCIKHAKIRLLSPELTECRLVSRDDLQPSPSQTLPLLDTMRGWQQPR</sequence>
<feature type="compositionally biased region" description="Low complexity" evidence="1">
    <location>
        <begin position="81"/>
        <end position="93"/>
    </location>
</feature>
<dbReference type="AlphaFoldDB" id="A0A9P7MRQ3"/>
<evidence type="ECO:0000313" key="2">
    <source>
        <dbReference type="EMBL" id="KAG5967819.1"/>
    </source>
</evidence>
<dbReference type="Proteomes" id="UP000784919">
    <property type="component" value="Unassembled WGS sequence"/>
</dbReference>
<proteinExistence type="predicted"/>
<protein>
    <submittedName>
        <fullName evidence="2">Uncharacterized protein</fullName>
    </submittedName>
</protein>
<gene>
    <name evidence="2" type="ORF">E4U56_000639</name>
</gene>
<comment type="caution">
    <text evidence="2">The sequence shown here is derived from an EMBL/GenBank/DDBJ whole genome shotgun (WGS) entry which is preliminary data.</text>
</comment>
<accession>A0A9P7MRQ3</accession>